<keyword evidence="3" id="KW-1185">Reference proteome</keyword>
<comment type="caution">
    <text evidence="2">The sequence shown here is derived from an EMBL/GenBank/DDBJ whole genome shotgun (WGS) entry which is preliminary data.</text>
</comment>
<feature type="transmembrane region" description="Helical" evidence="1">
    <location>
        <begin position="60"/>
        <end position="79"/>
    </location>
</feature>
<name>K6DMV4_9BACI</name>
<dbReference type="eggNOG" id="COG2928">
    <property type="taxonomic scope" value="Bacteria"/>
</dbReference>
<keyword evidence="1" id="KW-0472">Membrane</keyword>
<dbReference type="Pfam" id="PF04367">
    <property type="entry name" value="DUF502"/>
    <property type="match status" value="1"/>
</dbReference>
<dbReference type="AlphaFoldDB" id="K6DMV4"/>
<dbReference type="PANTHER" id="PTHR31876:SF26">
    <property type="entry name" value="PROTEIN LIKE COV 2"/>
    <property type="match status" value="1"/>
</dbReference>
<accession>K6DMV4</accession>
<reference evidence="2 3" key="1">
    <citation type="journal article" date="2012" name="Front. Microbiol.">
        <title>Redundancy and modularity in membrane-associated dissimilatory nitrate reduction in Bacillus.</title>
        <authorList>
            <person name="Heylen K."/>
            <person name="Keltjens J."/>
        </authorList>
    </citation>
    <scope>NUCLEOTIDE SEQUENCE [LARGE SCALE GENOMIC DNA]</scope>
    <source>
        <strain evidence="3">LMG 21833T</strain>
    </source>
</reference>
<evidence type="ECO:0008006" key="4">
    <source>
        <dbReference type="Google" id="ProtNLM"/>
    </source>
</evidence>
<feature type="transmembrane region" description="Helical" evidence="1">
    <location>
        <begin position="20"/>
        <end position="40"/>
    </location>
</feature>
<dbReference type="InterPro" id="IPR007462">
    <property type="entry name" value="COV1-like"/>
</dbReference>
<sequence length="209" mass="23493">MKDNDKFVGDKVKSILKNFINGILTIVPIILVIYVIYKTFIFLDGLLGNTLRPYLREDYIPGFGLLTTIVLITLLGWMSTKYVTGKIIRLIDRLLEKIPVVKTIYSVIKDTVQSFLGDKKSFSKVALVVIPGTEMRSLGFITSDQLEEFYSPLKDHVAIYIPQSFQVAGFTFLIPKEQVEIIDVKPEDAMKFVLSGGMTSSSKQKGKNS</sequence>
<dbReference type="PANTHER" id="PTHR31876">
    <property type="entry name" value="COV-LIKE PROTEIN 1"/>
    <property type="match status" value="1"/>
</dbReference>
<dbReference type="PATRIC" id="fig|1117379.3.peg.1804"/>
<dbReference type="Proteomes" id="UP000006316">
    <property type="component" value="Unassembled WGS sequence"/>
</dbReference>
<gene>
    <name evidence="2" type="ORF">BABA_08626</name>
</gene>
<evidence type="ECO:0000256" key="1">
    <source>
        <dbReference type="SAM" id="Phobius"/>
    </source>
</evidence>
<organism evidence="2 3">
    <name type="scientific">Neobacillus bataviensis LMG 21833</name>
    <dbReference type="NCBI Taxonomy" id="1117379"/>
    <lineage>
        <taxon>Bacteria</taxon>
        <taxon>Bacillati</taxon>
        <taxon>Bacillota</taxon>
        <taxon>Bacilli</taxon>
        <taxon>Bacillales</taxon>
        <taxon>Bacillaceae</taxon>
        <taxon>Neobacillus</taxon>
    </lineage>
</organism>
<dbReference type="EMBL" id="AJLS01000055">
    <property type="protein sequence ID" value="EKN69478.1"/>
    <property type="molecule type" value="Genomic_DNA"/>
</dbReference>
<keyword evidence="1" id="KW-0812">Transmembrane</keyword>
<evidence type="ECO:0000313" key="2">
    <source>
        <dbReference type="EMBL" id="EKN69478.1"/>
    </source>
</evidence>
<evidence type="ECO:0000313" key="3">
    <source>
        <dbReference type="Proteomes" id="UP000006316"/>
    </source>
</evidence>
<protein>
    <recommendedName>
        <fullName evidence="4">DUF502 domain-containing protein</fullName>
    </recommendedName>
</protein>
<proteinExistence type="predicted"/>
<keyword evidence="1" id="KW-1133">Transmembrane helix</keyword>